<proteinExistence type="predicted"/>
<protein>
    <recommendedName>
        <fullName evidence="3">Cupin 2 conserved barrel domain-containing protein</fullName>
    </recommendedName>
</protein>
<dbReference type="Gene3D" id="2.60.120.10">
    <property type="entry name" value="Jelly Rolls"/>
    <property type="match status" value="1"/>
</dbReference>
<reference evidence="1 2" key="1">
    <citation type="submission" date="2024-06" db="EMBL/GenBank/DDBJ databases">
        <title>The Natural Products Discovery Center: Release of the First 8490 Sequenced Strains for Exploring Actinobacteria Biosynthetic Diversity.</title>
        <authorList>
            <person name="Kalkreuter E."/>
            <person name="Kautsar S.A."/>
            <person name="Yang D."/>
            <person name="Bader C.D."/>
            <person name="Teijaro C.N."/>
            <person name="Fluegel L."/>
            <person name="Davis C.M."/>
            <person name="Simpson J.R."/>
            <person name="Lauterbach L."/>
            <person name="Steele A.D."/>
            <person name="Gui C."/>
            <person name="Meng S."/>
            <person name="Li G."/>
            <person name="Viehrig K."/>
            <person name="Ye F."/>
            <person name="Su P."/>
            <person name="Kiefer A.F."/>
            <person name="Nichols A."/>
            <person name="Cepeda A.J."/>
            <person name="Yan W."/>
            <person name="Fan B."/>
            <person name="Jiang Y."/>
            <person name="Adhikari A."/>
            <person name="Zheng C.-J."/>
            <person name="Schuster L."/>
            <person name="Cowan T.M."/>
            <person name="Smanski M.J."/>
            <person name="Chevrette M.G."/>
            <person name="De Carvalho L.P.S."/>
            <person name="Shen B."/>
        </authorList>
    </citation>
    <scope>NUCLEOTIDE SEQUENCE [LARGE SCALE GENOMIC DNA]</scope>
    <source>
        <strain evidence="1 2">NPDC052347</strain>
    </source>
</reference>
<comment type="caution">
    <text evidence="1">The sequence shown here is derived from an EMBL/GenBank/DDBJ whole genome shotgun (WGS) entry which is preliminary data.</text>
</comment>
<name>A0ABV3K0T1_STRON</name>
<sequence length="133" mass="13907">MGDAAADGQPVVRLECHTAALTGQAPGPSGVVWKLTEPGRQLDANLVRLAPGEKIGTHMEPDLDVLVHVVSGEGVMGTSDGPQQLSEGAVLWLPHGSSRDIAAGHQGLAYLTVHRRRPGMQIRRRTDAPPAGG</sequence>
<organism evidence="1 2">
    <name type="scientific">Streptomyces orinoci</name>
    <name type="common">Streptoverticillium orinoci</name>
    <dbReference type="NCBI Taxonomy" id="67339"/>
    <lineage>
        <taxon>Bacteria</taxon>
        <taxon>Bacillati</taxon>
        <taxon>Actinomycetota</taxon>
        <taxon>Actinomycetes</taxon>
        <taxon>Kitasatosporales</taxon>
        <taxon>Streptomycetaceae</taxon>
        <taxon>Streptomyces</taxon>
    </lineage>
</organism>
<evidence type="ECO:0000313" key="1">
    <source>
        <dbReference type="EMBL" id="MEV5508124.1"/>
    </source>
</evidence>
<dbReference type="CDD" id="cd02208">
    <property type="entry name" value="cupin_RmlC-like"/>
    <property type="match status" value="1"/>
</dbReference>
<evidence type="ECO:0000313" key="2">
    <source>
        <dbReference type="Proteomes" id="UP001552594"/>
    </source>
</evidence>
<dbReference type="InterPro" id="IPR014710">
    <property type="entry name" value="RmlC-like_jellyroll"/>
</dbReference>
<dbReference type="InterPro" id="IPR011051">
    <property type="entry name" value="RmlC_Cupin_sf"/>
</dbReference>
<evidence type="ECO:0008006" key="3">
    <source>
        <dbReference type="Google" id="ProtNLM"/>
    </source>
</evidence>
<dbReference type="SUPFAM" id="SSF51182">
    <property type="entry name" value="RmlC-like cupins"/>
    <property type="match status" value="1"/>
</dbReference>
<dbReference type="EMBL" id="JBFAUK010000012">
    <property type="protein sequence ID" value="MEV5508124.1"/>
    <property type="molecule type" value="Genomic_DNA"/>
</dbReference>
<accession>A0ABV3K0T1</accession>
<keyword evidence="2" id="KW-1185">Reference proteome</keyword>
<dbReference type="RefSeq" id="WP_109280524.1">
    <property type="nucleotide sequence ID" value="NZ_JBFAUK010000012.1"/>
</dbReference>
<gene>
    <name evidence="1" type="ORF">AB0L16_16835</name>
</gene>
<dbReference type="Proteomes" id="UP001552594">
    <property type="component" value="Unassembled WGS sequence"/>
</dbReference>